<dbReference type="EMBL" id="FNIZ01000008">
    <property type="protein sequence ID" value="SDO79012.1"/>
    <property type="molecule type" value="Genomic_DNA"/>
</dbReference>
<dbReference type="OrthoDB" id="9911782at2"/>
<name>A0A1H0MEY0_HALAD</name>
<dbReference type="STRING" id="240303.SAMN05421677_10816"/>
<dbReference type="RefSeq" id="WP_089652294.1">
    <property type="nucleotide sequence ID" value="NZ_FNIZ01000008.1"/>
</dbReference>
<protein>
    <submittedName>
        <fullName evidence="2">Uncharacterized protein</fullName>
    </submittedName>
</protein>
<reference evidence="3" key="1">
    <citation type="submission" date="2016-10" db="EMBL/GenBank/DDBJ databases">
        <authorList>
            <person name="Varghese N."/>
            <person name="Submissions S."/>
        </authorList>
    </citation>
    <scope>NUCLEOTIDE SEQUENCE [LARGE SCALE GENOMIC DNA]</scope>
    <source>
        <strain evidence="3">CGMCC 1.3703</strain>
    </source>
</reference>
<dbReference type="Proteomes" id="UP000198860">
    <property type="component" value="Unassembled WGS sequence"/>
</dbReference>
<organism evidence="2 3">
    <name type="scientific">Halobacillus aidingensis</name>
    <dbReference type="NCBI Taxonomy" id="240303"/>
    <lineage>
        <taxon>Bacteria</taxon>
        <taxon>Bacillati</taxon>
        <taxon>Bacillota</taxon>
        <taxon>Bacilli</taxon>
        <taxon>Bacillales</taxon>
        <taxon>Bacillaceae</taxon>
        <taxon>Halobacillus</taxon>
    </lineage>
</organism>
<keyword evidence="3" id="KW-1185">Reference proteome</keyword>
<evidence type="ECO:0000313" key="2">
    <source>
        <dbReference type="EMBL" id="SDO79012.1"/>
    </source>
</evidence>
<dbReference type="AlphaFoldDB" id="A0A1H0MEY0"/>
<sequence>MAEQGRLPRESNPLPGEKPGFTGSWKKTDGTYPETGEANPLPIQAVQMQSQLNDLKTLITATNDRLNQTLDTQLTGSKLQEQKTEVDAASGVVSFAENIQAIEIYNRDTADGVFTVNNIDITVPADDSFQATVGGTPSNEVSVSGSTSYIIGRYA</sequence>
<gene>
    <name evidence="2" type="ORF">SAMN05421677_10816</name>
</gene>
<evidence type="ECO:0000313" key="3">
    <source>
        <dbReference type="Proteomes" id="UP000198860"/>
    </source>
</evidence>
<proteinExistence type="predicted"/>
<feature type="region of interest" description="Disordered" evidence="1">
    <location>
        <begin position="1"/>
        <end position="38"/>
    </location>
</feature>
<accession>A0A1H0MEY0</accession>
<evidence type="ECO:0000256" key="1">
    <source>
        <dbReference type="SAM" id="MobiDB-lite"/>
    </source>
</evidence>